<dbReference type="OrthoDB" id="198346at2759"/>
<name>A0A1Z5J6T2_FISSO</name>
<dbReference type="Proteomes" id="UP000198406">
    <property type="component" value="Unassembled WGS sequence"/>
</dbReference>
<dbReference type="AlphaFoldDB" id="A0A1Z5J6T2"/>
<sequence length="833" mass="94272">MNRTLLGSILAVTLILLFQMTREIPSSFLFTDYIVHEETSLPTNGITTGWDPTNPLGIPKGKAQNLPSIRVEDSDVDKKRKIYGGAGDKKHLGGFTEVDLDGISPDVWKHMVTKYGVKSVLDVGCGRGVSSLWFHLHGVDVLCAEGSHDAVERTMLPDPANQVVEHDFSRGPWWPEKTYSACWAVEFLEHVSLQYQFNFITAFRKCALIFATSSVWGGWHHVEVHNHDWWVQKFEAYGFRFSSSLTEEIRNVARMERQKKIMAPTGDKPYGASHVTLSMKVFINPAVAALPEHANLFMEFGCFEKNGPGLTIINKECGEGKGGDLETRLDPSFYPLILTPKMDLEWENAVRENVQFVTKNEQKDNPVAKGASDAAVKADEPKNDPEIKVEDTNTPGNRPTAGDVSDKVAKAEDLIDETDIPKGSDHRARDHPILRYRQRRLTASKLPVVPVVVWPYLEMGIGTAEILHVEQNGVNESKYLSLADDMMALDDPNVIWVGDTGFGYGWNFWCGEYLKWVIEAKKHRFKLGLPLSWPIFIVDFTDGPVPQRCRNIEDEIGVDFVFYSTRSIVRERMFSNVTNWVESGRLMSLQLYGGRSYLHTPLIVRTDTIDSLRDILHNHYNMTLDGPIERIDRKIDVSHIWPLNGTLVGTVESRLRHLVSETVVDMGKSDGINVFVDVAGEAARNGRRKVKSEYIDTLLNSKIVVVTQRDSWEDHYRLFEGLVTGGLVLTDRMLSLPAGLVNGTNIIEFISQEDLRSKIRYYLSHPNERIEIARQGRLVAMSQHRSWHRIEEIIFDMPLTVCQKKDGSPCPFIVHANEAARRRRLARNKLVDP</sequence>
<organism evidence="4 5">
    <name type="scientific">Fistulifera solaris</name>
    <name type="common">Oleaginous diatom</name>
    <dbReference type="NCBI Taxonomy" id="1519565"/>
    <lineage>
        <taxon>Eukaryota</taxon>
        <taxon>Sar</taxon>
        <taxon>Stramenopiles</taxon>
        <taxon>Ochrophyta</taxon>
        <taxon>Bacillariophyta</taxon>
        <taxon>Bacillariophyceae</taxon>
        <taxon>Bacillariophycidae</taxon>
        <taxon>Naviculales</taxon>
        <taxon>Naviculaceae</taxon>
        <taxon>Fistulifera</taxon>
    </lineage>
</organism>
<feature type="compositionally biased region" description="Basic and acidic residues" evidence="1">
    <location>
        <begin position="376"/>
        <end position="391"/>
    </location>
</feature>
<feature type="chain" id="PRO_5012464587" description="Spore protein YkvP/CgeB glycosyl transferase-like domain-containing protein" evidence="2">
    <location>
        <begin position="24"/>
        <end position="833"/>
    </location>
</feature>
<dbReference type="InterPro" id="IPR029063">
    <property type="entry name" value="SAM-dependent_MTases_sf"/>
</dbReference>
<evidence type="ECO:0000256" key="1">
    <source>
        <dbReference type="SAM" id="MobiDB-lite"/>
    </source>
</evidence>
<evidence type="ECO:0000313" key="5">
    <source>
        <dbReference type="Proteomes" id="UP000198406"/>
    </source>
</evidence>
<dbReference type="EMBL" id="BDSP01000011">
    <property type="protein sequence ID" value="GAX09703.1"/>
    <property type="molecule type" value="Genomic_DNA"/>
</dbReference>
<dbReference type="InterPro" id="IPR055259">
    <property type="entry name" value="YkvP/CgeB_Glyco_trans-like"/>
</dbReference>
<evidence type="ECO:0000259" key="3">
    <source>
        <dbReference type="Pfam" id="PF13524"/>
    </source>
</evidence>
<evidence type="ECO:0000313" key="4">
    <source>
        <dbReference type="EMBL" id="GAX09703.1"/>
    </source>
</evidence>
<keyword evidence="5" id="KW-1185">Reference proteome</keyword>
<feature type="region of interest" description="Disordered" evidence="1">
    <location>
        <begin position="361"/>
        <end position="406"/>
    </location>
</feature>
<proteinExistence type="predicted"/>
<dbReference type="InParanoid" id="A0A1Z5J6T2"/>
<dbReference type="Pfam" id="PF13524">
    <property type="entry name" value="Glyco_trans_1_2"/>
    <property type="match status" value="1"/>
</dbReference>
<reference evidence="4 5" key="1">
    <citation type="journal article" date="2015" name="Plant Cell">
        <title>Oil accumulation by the oleaginous diatom Fistulifera solaris as revealed by the genome and transcriptome.</title>
        <authorList>
            <person name="Tanaka T."/>
            <person name="Maeda Y."/>
            <person name="Veluchamy A."/>
            <person name="Tanaka M."/>
            <person name="Abida H."/>
            <person name="Marechal E."/>
            <person name="Bowler C."/>
            <person name="Muto M."/>
            <person name="Sunaga Y."/>
            <person name="Tanaka M."/>
            <person name="Yoshino T."/>
            <person name="Taniguchi T."/>
            <person name="Fukuda Y."/>
            <person name="Nemoto M."/>
            <person name="Matsumoto M."/>
            <person name="Wong P.S."/>
            <person name="Aburatani S."/>
            <person name="Fujibuchi W."/>
        </authorList>
    </citation>
    <scope>NUCLEOTIDE SEQUENCE [LARGE SCALE GENOMIC DNA]</scope>
    <source>
        <strain evidence="4 5">JPCC DA0580</strain>
    </source>
</reference>
<dbReference type="Gene3D" id="3.40.50.150">
    <property type="entry name" value="Vaccinia Virus protein VP39"/>
    <property type="match status" value="1"/>
</dbReference>
<comment type="caution">
    <text evidence="4">The sequence shown here is derived from an EMBL/GenBank/DDBJ whole genome shotgun (WGS) entry which is preliminary data.</text>
</comment>
<accession>A0A1Z5J6T2</accession>
<dbReference type="SUPFAM" id="SSF53335">
    <property type="entry name" value="S-adenosyl-L-methionine-dependent methyltransferases"/>
    <property type="match status" value="1"/>
</dbReference>
<gene>
    <name evidence="4" type="ORF">FisN_19Lh172</name>
</gene>
<keyword evidence="2" id="KW-0732">Signal</keyword>
<evidence type="ECO:0000256" key="2">
    <source>
        <dbReference type="SAM" id="SignalP"/>
    </source>
</evidence>
<feature type="domain" description="Spore protein YkvP/CgeB glycosyl transferase-like" evidence="3">
    <location>
        <begin position="684"/>
        <end position="793"/>
    </location>
</feature>
<protein>
    <recommendedName>
        <fullName evidence="3">Spore protein YkvP/CgeB glycosyl transferase-like domain-containing protein</fullName>
    </recommendedName>
</protein>
<feature type="signal peptide" evidence="2">
    <location>
        <begin position="1"/>
        <end position="23"/>
    </location>
</feature>